<evidence type="ECO:0000256" key="4">
    <source>
        <dbReference type="ARBA" id="ARBA00023136"/>
    </source>
</evidence>
<feature type="domain" description="Fatty acid hydroxylase" evidence="6">
    <location>
        <begin position="136"/>
        <end position="272"/>
    </location>
</feature>
<accession>A0AAD5SFB6</accession>
<keyword evidence="4 5" id="KW-0472">Membrane</keyword>
<dbReference type="EMBL" id="JADGJD010000330">
    <property type="protein sequence ID" value="KAJ3052060.1"/>
    <property type="molecule type" value="Genomic_DNA"/>
</dbReference>
<dbReference type="InterPro" id="IPR050307">
    <property type="entry name" value="Sterol_Desaturase_Related"/>
</dbReference>
<name>A0AAD5SFB6_9FUNG</name>
<keyword evidence="8" id="KW-1185">Reference proteome</keyword>
<evidence type="ECO:0000259" key="6">
    <source>
        <dbReference type="Pfam" id="PF04116"/>
    </source>
</evidence>
<organism evidence="7 8">
    <name type="scientific">Rhizophlyctis rosea</name>
    <dbReference type="NCBI Taxonomy" id="64517"/>
    <lineage>
        <taxon>Eukaryota</taxon>
        <taxon>Fungi</taxon>
        <taxon>Fungi incertae sedis</taxon>
        <taxon>Chytridiomycota</taxon>
        <taxon>Chytridiomycota incertae sedis</taxon>
        <taxon>Chytridiomycetes</taxon>
        <taxon>Rhizophlyctidales</taxon>
        <taxon>Rhizophlyctidaceae</taxon>
        <taxon>Rhizophlyctis</taxon>
    </lineage>
</organism>
<feature type="transmembrane region" description="Helical" evidence="5">
    <location>
        <begin position="39"/>
        <end position="65"/>
    </location>
</feature>
<proteinExistence type="predicted"/>
<dbReference type="Proteomes" id="UP001212841">
    <property type="component" value="Unassembled WGS sequence"/>
</dbReference>
<dbReference type="GO" id="GO:0016020">
    <property type="term" value="C:membrane"/>
    <property type="evidence" value="ECO:0007669"/>
    <property type="project" value="UniProtKB-SubCell"/>
</dbReference>
<dbReference type="GO" id="GO:0008610">
    <property type="term" value="P:lipid biosynthetic process"/>
    <property type="evidence" value="ECO:0007669"/>
    <property type="project" value="InterPro"/>
</dbReference>
<evidence type="ECO:0000256" key="2">
    <source>
        <dbReference type="ARBA" id="ARBA00022692"/>
    </source>
</evidence>
<comment type="subcellular location">
    <subcellularLocation>
        <location evidence="1">Membrane</location>
    </subcellularLocation>
</comment>
<dbReference type="InterPro" id="IPR006694">
    <property type="entry name" value="Fatty_acid_hydroxylase"/>
</dbReference>
<comment type="caution">
    <text evidence="7">The sequence shown here is derived from an EMBL/GenBank/DDBJ whole genome shotgun (WGS) entry which is preliminary data.</text>
</comment>
<evidence type="ECO:0000256" key="5">
    <source>
        <dbReference type="SAM" id="Phobius"/>
    </source>
</evidence>
<dbReference type="AlphaFoldDB" id="A0AAD5SFB6"/>
<dbReference type="Pfam" id="PF04116">
    <property type="entry name" value="FA_hydroxylase"/>
    <property type="match status" value="1"/>
</dbReference>
<evidence type="ECO:0000313" key="7">
    <source>
        <dbReference type="EMBL" id="KAJ3052060.1"/>
    </source>
</evidence>
<sequence length="290" mass="33997">MAEVVNITATAFANATSAVYQPTYLERQWLSFFEGKDYVIIRLAVILFLWHEFVFFSRFLPYYICDFIPYFRKYKIQDNKENTPELVWKCIKHVLVSQITLQLPMMMAFHPVATLMGMKFLEVPFPNWQTVALSCLFCLMAEDFYHYFAHRLLHYGQLYKKIHKLHHEYSAPFGLAAEYAHPIETLTLGIGFFVGPAILLACGVEMHVMTMATWLAVRLIAVVDVHSGYDFPWSLRNFLPCWGGSDFHDYHHMAFVGNYSSTFRWWDWMFGTDAAYNEWKKRQAAKKKVA</sequence>
<evidence type="ECO:0000256" key="1">
    <source>
        <dbReference type="ARBA" id="ARBA00004370"/>
    </source>
</evidence>
<gene>
    <name evidence="7" type="primary">ERG25</name>
    <name evidence="7" type="ORF">HK097_006946</name>
</gene>
<dbReference type="GO" id="GO:0016491">
    <property type="term" value="F:oxidoreductase activity"/>
    <property type="evidence" value="ECO:0007669"/>
    <property type="project" value="InterPro"/>
</dbReference>
<evidence type="ECO:0000313" key="8">
    <source>
        <dbReference type="Proteomes" id="UP001212841"/>
    </source>
</evidence>
<keyword evidence="2 5" id="KW-0812">Transmembrane</keyword>
<protein>
    <submittedName>
        <fullName evidence="7">C-4 sterol methyl oxidase</fullName>
    </submittedName>
</protein>
<dbReference type="PANTHER" id="PTHR11863">
    <property type="entry name" value="STEROL DESATURASE"/>
    <property type="match status" value="1"/>
</dbReference>
<reference evidence="7" key="1">
    <citation type="submission" date="2020-05" db="EMBL/GenBank/DDBJ databases">
        <title>Phylogenomic resolution of chytrid fungi.</title>
        <authorList>
            <person name="Stajich J.E."/>
            <person name="Amses K."/>
            <person name="Simmons R."/>
            <person name="Seto K."/>
            <person name="Myers J."/>
            <person name="Bonds A."/>
            <person name="Quandt C.A."/>
            <person name="Barry K."/>
            <person name="Liu P."/>
            <person name="Grigoriev I."/>
            <person name="Longcore J.E."/>
            <person name="James T.Y."/>
        </authorList>
    </citation>
    <scope>NUCLEOTIDE SEQUENCE</scope>
    <source>
        <strain evidence="7">JEL0318</strain>
    </source>
</reference>
<dbReference type="GO" id="GO:0005506">
    <property type="term" value="F:iron ion binding"/>
    <property type="evidence" value="ECO:0007669"/>
    <property type="project" value="InterPro"/>
</dbReference>
<keyword evidence="3 5" id="KW-1133">Transmembrane helix</keyword>
<evidence type="ECO:0000256" key="3">
    <source>
        <dbReference type="ARBA" id="ARBA00022989"/>
    </source>
</evidence>